<dbReference type="EMBL" id="FNIE01000010">
    <property type="protein sequence ID" value="SDO52711.1"/>
    <property type="molecule type" value="Genomic_DNA"/>
</dbReference>
<protein>
    <recommendedName>
        <fullName evidence="3">Lipoprotein</fullName>
    </recommendedName>
</protein>
<dbReference type="InterPro" id="IPR011047">
    <property type="entry name" value="Quinoprotein_ADH-like_sf"/>
</dbReference>
<reference evidence="1 2" key="1">
    <citation type="submission" date="2016-10" db="EMBL/GenBank/DDBJ databases">
        <authorList>
            <person name="de Groot N.N."/>
        </authorList>
    </citation>
    <scope>NUCLEOTIDE SEQUENCE [LARGE SCALE GENOMIC DNA]</scope>
    <source>
        <strain evidence="1 2">CGMCC 4.2022</strain>
    </source>
</reference>
<proteinExistence type="predicted"/>
<dbReference type="STRING" id="310781.SAMN05216259_110171"/>
<dbReference type="SUPFAM" id="SSF50998">
    <property type="entry name" value="Quinoprotein alcohol dehydrogenase-like"/>
    <property type="match status" value="1"/>
</dbReference>
<gene>
    <name evidence="1" type="ORF">SAMN05216259_110171</name>
</gene>
<name>A0A1H0KAF2_9ACTN</name>
<dbReference type="Proteomes" id="UP000199341">
    <property type="component" value="Unassembled WGS sequence"/>
</dbReference>
<evidence type="ECO:0000313" key="2">
    <source>
        <dbReference type="Proteomes" id="UP000199341"/>
    </source>
</evidence>
<dbReference type="PROSITE" id="PS51257">
    <property type="entry name" value="PROKAR_LIPOPROTEIN"/>
    <property type="match status" value="1"/>
</dbReference>
<evidence type="ECO:0008006" key="3">
    <source>
        <dbReference type="Google" id="ProtNLM"/>
    </source>
</evidence>
<dbReference type="Gene3D" id="2.130.10.10">
    <property type="entry name" value="YVTN repeat-like/Quinoprotein amine dehydrogenase"/>
    <property type="match status" value="1"/>
</dbReference>
<sequence length="346" mass="35493">MATSARPWTKRYLASAAAAVVLLAGCSGGGHKGGHAGLPTPAAGKVAAFDLGTLSDTYDLNEVVTAGDMLVSSDGSGDVYMLDWNSGYHPDVIRMTPQGVVSRYVQVDHRVGPTSMVVRSDGSVVFGVSKDDSGTKTATLPVTDKDGSDSTLAIPPTSSDALPIGERPDGSLIVSEGGDLWSLKAGRFTRLYHQAEKIFAGAVVDPAGTVYIVTGADLSDIVVIPVGKAPEHVHLSGTVPGTGTPIASLSMVQLAPAGAGGFYTLNQDPPHSSTPVVYVRDGHATVPAVFPEDGHACTAGKQYPALSNTCGSRAYIAQTGKRLLLFGSLVSRKPADPALALNAAGK</sequence>
<dbReference type="OrthoDB" id="4055851at2"/>
<dbReference type="RefSeq" id="WP_143031737.1">
    <property type="nucleotide sequence ID" value="NZ_FNIE01000010.1"/>
</dbReference>
<keyword evidence="2" id="KW-1185">Reference proteome</keyword>
<organism evidence="1 2">
    <name type="scientific">Actinacidiphila guanduensis</name>
    <dbReference type="NCBI Taxonomy" id="310781"/>
    <lineage>
        <taxon>Bacteria</taxon>
        <taxon>Bacillati</taxon>
        <taxon>Actinomycetota</taxon>
        <taxon>Actinomycetes</taxon>
        <taxon>Kitasatosporales</taxon>
        <taxon>Streptomycetaceae</taxon>
        <taxon>Actinacidiphila</taxon>
    </lineage>
</organism>
<dbReference type="AlphaFoldDB" id="A0A1H0KAF2"/>
<accession>A0A1H0KAF2</accession>
<evidence type="ECO:0000313" key="1">
    <source>
        <dbReference type="EMBL" id="SDO52711.1"/>
    </source>
</evidence>
<dbReference type="InterPro" id="IPR015943">
    <property type="entry name" value="WD40/YVTN_repeat-like_dom_sf"/>
</dbReference>